<dbReference type="SUPFAM" id="SSF47384">
    <property type="entry name" value="Homodimeric domain of signal transducing histidine kinase"/>
    <property type="match status" value="1"/>
</dbReference>
<evidence type="ECO:0000313" key="12">
    <source>
        <dbReference type="Proteomes" id="UP001595956"/>
    </source>
</evidence>
<dbReference type="SMART" id="SM00091">
    <property type="entry name" value="PAS"/>
    <property type="match status" value="2"/>
</dbReference>
<dbReference type="Pfam" id="PF13188">
    <property type="entry name" value="PAS_8"/>
    <property type="match status" value="1"/>
</dbReference>
<dbReference type="Pfam" id="PF08447">
    <property type="entry name" value="PAS_3"/>
    <property type="match status" value="1"/>
</dbReference>
<evidence type="ECO:0000259" key="9">
    <source>
        <dbReference type="PROSITE" id="PS50112"/>
    </source>
</evidence>
<evidence type="ECO:0000256" key="2">
    <source>
        <dbReference type="ARBA" id="ARBA00004236"/>
    </source>
</evidence>
<keyword evidence="7" id="KW-0902">Two-component regulatory system</keyword>
<keyword evidence="12" id="KW-1185">Reference proteome</keyword>
<evidence type="ECO:0000256" key="6">
    <source>
        <dbReference type="ARBA" id="ARBA00022777"/>
    </source>
</evidence>
<dbReference type="InterPro" id="IPR001610">
    <property type="entry name" value="PAC"/>
</dbReference>
<sequence length="474" mass="52228">MEAPDLWQLPVQQSPLGMAKVGLDGRLLAVNRTFEQMLGRCAEELIRGRLQDITHRDDVHKDTTSFRRALAGETDSYRVRKRYLHADGHVVWADVSVTLLHHPDGRPQHFVAQILDITEQQVREEQLEAIFDAVRVGLVLIGPDGRYVRMNRRHAQALDVAHPDGHHGRAGIPGQIFAADGRTPLETEELPTYRAMHGEEFDDLTTWVGTDEQHRRAFITSARTVRSPSGEHLGAALAYHEVTELMRAMKVKDDFVTSMSHELRTPLTSVLGYLEILADNDELPGTARSQVDVVRRNALRLQSLVSDLLEIAQFTESGLTLERAQVDVARVAREAAEAARPHAGRAGVGLTAELPPRVVAMVDEKRIRQVIDNLLSNAVKYSSCGDAVRVALSHCDRELELEVTDTGMGIPETDLPHVFDRFFRGSGANVQHIPGTGLGLDIAGTIVDAHGGTITVDSALGEGTTFRMRLPLAG</sequence>
<dbReference type="InterPro" id="IPR000014">
    <property type="entry name" value="PAS"/>
</dbReference>
<dbReference type="PROSITE" id="PS50112">
    <property type="entry name" value="PAS"/>
    <property type="match status" value="1"/>
</dbReference>
<dbReference type="SMART" id="SM00086">
    <property type="entry name" value="PAC"/>
    <property type="match status" value="1"/>
</dbReference>
<dbReference type="InterPro" id="IPR004358">
    <property type="entry name" value="Sig_transdc_His_kin-like_C"/>
</dbReference>
<dbReference type="CDD" id="cd00130">
    <property type="entry name" value="PAS"/>
    <property type="match status" value="1"/>
</dbReference>
<dbReference type="InterPro" id="IPR013655">
    <property type="entry name" value="PAS_fold_3"/>
</dbReference>
<evidence type="ECO:0000259" key="10">
    <source>
        <dbReference type="PROSITE" id="PS50113"/>
    </source>
</evidence>
<dbReference type="InterPro" id="IPR003594">
    <property type="entry name" value="HATPase_dom"/>
</dbReference>
<keyword evidence="6" id="KW-0418">Kinase</keyword>
<keyword evidence="11" id="KW-0067">ATP-binding</keyword>
<dbReference type="InterPro" id="IPR005467">
    <property type="entry name" value="His_kinase_dom"/>
</dbReference>
<dbReference type="Pfam" id="PF00512">
    <property type="entry name" value="HisKA"/>
    <property type="match status" value="1"/>
</dbReference>
<dbReference type="CDD" id="cd00082">
    <property type="entry name" value="HisKA"/>
    <property type="match status" value="1"/>
</dbReference>
<evidence type="ECO:0000256" key="1">
    <source>
        <dbReference type="ARBA" id="ARBA00000085"/>
    </source>
</evidence>
<dbReference type="PRINTS" id="PR00344">
    <property type="entry name" value="BCTRLSENSOR"/>
</dbReference>
<dbReference type="Gene3D" id="3.30.565.10">
    <property type="entry name" value="Histidine kinase-like ATPase, C-terminal domain"/>
    <property type="match status" value="1"/>
</dbReference>
<dbReference type="Gene3D" id="3.30.450.20">
    <property type="entry name" value="PAS domain"/>
    <property type="match status" value="2"/>
</dbReference>
<accession>A0ABW0N2Z7</accession>
<dbReference type="PANTHER" id="PTHR43711:SF1">
    <property type="entry name" value="HISTIDINE KINASE 1"/>
    <property type="match status" value="1"/>
</dbReference>
<dbReference type="RefSeq" id="WP_345179619.1">
    <property type="nucleotide sequence ID" value="NZ_BAABFQ010000007.1"/>
</dbReference>
<dbReference type="Gene3D" id="1.10.287.130">
    <property type="match status" value="1"/>
</dbReference>
<comment type="catalytic activity">
    <reaction evidence="1">
        <text>ATP + protein L-histidine = ADP + protein N-phospho-L-histidine.</text>
        <dbReference type="EC" id="2.7.13.3"/>
    </reaction>
</comment>
<dbReference type="EC" id="2.7.13.3" evidence="3"/>
<dbReference type="InterPro" id="IPR035965">
    <property type="entry name" value="PAS-like_dom_sf"/>
</dbReference>
<dbReference type="SMART" id="SM00387">
    <property type="entry name" value="HATPase_c"/>
    <property type="match status" value="1"/>
</dbReference>
<dbReference type="InterPro" id="IPR036890">
    <property type="entry name" value="HATPase_C_sf"/>
</dbReference>
<dbReference type="SMART" id="SM00388">
    <property type="entry name" value="HisKA"/>
    <property type="match status" value="1"/>
</dbReference>
<gene>
    <name evidence="11" type="ORF">ACFPKY_13280</name>
</gene>
<dbReference type="PANTHER" id="PTHR43711">
    <property type="entry name" value="TWO-COMPONENT HISTIDINE KINASE"/>
    <property type="match status" value="1"/>
</dbReference>
<organism evidence="11 12">
    <name type="scientific">Nocardioides caricicola</name>
    <dbReference type="NCBI Taxonomy" id="634770"/>
    <lineage>
        <taxon>Bacteria</taxon>
        <taxon>Bacillati</taxon>
        <taxon>Actinomycetota</taxon>
        <taxon>Actinomycetes</taxon>
        <taxon>Propionibacteriales</taxon>
        <taxon>Nocardioidaceae</taxon>
        <taxon>Nocardioides</taxon>
    </lineage>
</organism>
<protein>
    <recommendedName>
        <fullName evidence="3">histidine kinase</fullName>
        <ecNumber evidence="3">2.7.13.3</ecNumber>
    </recommendedName>
</protein>
<dbReference type="Pfam" id="PF02518">
    <property type="entry name" value="HATPase_c"/>
    <property type="match status" value="1"/>
</dbReference>
<feature type="domain" description="PAS" evidence="9">
    <location>
        <begin position="24"/>
        <end position="73"/>
    </location>
</feature>
<keyword evidence="5" id="KW-0808">Transferase</keyword>
<keyword evidence="4" id="KW-0597">Phosphoprotein</keyword>
<evidence type="ECO:0000256" key="5">
    <source>
        <dbReference type="ARBA" id="ARBA00022679"/>
    </source>
</evidence>
<evidence type="ECO:0000256" key="4">
    <source>
        <dbReference type="ARBA" id="ARBA00022553"/>
    </source>
</evidence>
<dbReference type="PROSITE" id="PS50109">
    <property type="entry name" value="HIS_KIN"/>
    <property type="match status" value="1"/>
</dbReference>
<comment type="caution">
    <text evidence="11">The sequence shown here is derived from an EMBL/GenBank/DDBJ whole genome shotgun (WGS) entry which is preliminary data.</text>
</comment>
<dbReference type="NCBIfam" id="TIGR00229">
    <property type="entry name" value="sensory_box"/>
    <property type="match status" value="1"/>
</dbReference>
<dbReference type="EMBL" id="JBHSMD010000004">
    <property type="protein sequence ID" value="MFC5494083.1"/>
    <property type="molecule type" value="Genomic_DNA"/>
</dbReference>
<evidence type="ECO:0000256" key="3">
    <source>
        <dbReference type="ARBA" id="ARBA00012438"/>
    </source>
</evidence>
<dbReference type="SUPFAM" id="SSF55785">
    <property type="entry name" value="PYP-like sensor domain (PAS domain)"/>
    <property type="match status" value="2"/>
</dbReference>
<name>A0ABW0N2Z7_9ACTN</name>
<evidence type="ECO:0000259" key="8">
    <source>
        <dbReference type="PROSITE" id="PS50109"/>
    </source>
</evidence>
<feature type="domain" description="PAC" evidence="10">
    <location>
        <begin position="77"/>
        <end position="129"/>
    </location>
</feature>
<feature type="domain" description="Histidine kinase" evidence="8">
    <location>
        <begin position="258"/>
        <end position="474"/>
    </location>
</feature>
<evidence type="ECO:0000256" key="7">
    <source>
        <dbReference type="ARBA" id="ARBA00023012"/>
    </source>
</evidence>
<dbReference type="SUPFAM" id="SSF55874">
    <property type="entry name" value="ATPase domain of HSP90 chaperone/DNA topoisomerase II/histidine kinase"/>
    <property type="match status" value="1"/>
</dbReference>
<dbReference type="InterPro" id="IPR003661">
    <property type="entry name" value="HisK_dim/P_dom"/>
</dbReference>
<proteinExistence type="predicted"/>
<keyword evidence="11" id="KW-0547">Nucleotide-binding</keyword>
<dbReference type="InterPro" id="IPR050736">
    <property type="entry name" value="Sensor_HK_Regulatory"/>
</dbReference>
<dbReference type="PROSITE" id="PS50113">
    <property type="entry name" value="PAC"/>
    <property type="match status" value="1"/>
</dbReference>
<dbReference type="Proteomes" id="UP001595956">
    <property type="component" value="Unassembled WGS sequence"/>
</dbReference>
<dbReference type="InterPro" id="IPR036097">
    <property type="entry name" value="HisK_dim/P_sf"/>
</dbReference>
<reference evidence="12" key="1">
    <citation type="journal article" date="2019" name="Int. J. Syst. Evol. Microbiol.">
        <title>The Global Catalogue of Microorganisms (GCM) 10K type strain sequencing project: providing services to taxonomists for standard genome sequencing and annotation.</title>
        <authorList>
            <consortium name="The Broad Institute Genomics Platform"/>
            <consortium name="The Broad Institute Genome Sequencing Center for Infectious Disease"/>
            <person name="Wu L."/>
            <person name="Ma J."/>
        </authorList>
    </citation>
    <scope>NUCLEOTIDE SEQUENCE [LARGE SCALE GENOMIC DNA]</scope>
    <source>
        <strain evidence="12">KACC 13778</strain>
    </source>
</reference>
<dbReference type="InterPro" id="IPR000700">
    <property type="entry name" value="PAS-assoc_C"/>
</dbReference>
<comment type="subcellular location">
    <subcellularLocation>
        <location evidence="2">Cell membrane</location>
    </subcellularLocation>
</comment>
<dbReference type="GO" id="GO:0005524">
    <property type="term" value="F:ATP binding"/>
    <property type="evidence" value="ECO:0007669"/>
    <property type="project" value="UniProtKB-KW"/>
</dbReference>
<dbReference type="CDD" id="cd00075">
    <property type="entry name" value="HATPase"/>
    <property type="match status" value="1"/>
</dbReference>
<evidence type="ECO:0000313" key="11">
    <source>
        <dbReference type="EMBL" id="MFC5494083.1"/>
    </source>
</evidence>